<dbReference type="OrthoDB" id="159632at2"/>
<dbReference type="GO" id="GO:0043565">
    <property type="term" value="F:sequence-specific DNA binding"/>
    <property type="evidence" value="ECO:0007669"/>
    <property type="project" value="InterPro"/>
</dbReference>
<evidence type="ECO:0000256" key="6">
    <source>
        <dbReference type="ARBA" id="ARBA00023125"/>
    </source>
</evidence>
<dbReference type="Proteomes" id="UP000234950">
    <property type="component" value="Unassembled WGS sequence"/>
</dbReference>
<dbReference type="RefSeq" id="WP_101646212.1">
    <property type="nucleotide sequence ID" value="NZ_PGVE01000012.1"/>
</dbReference>
<evidence type="ECO:0000256" key="7">
    <source>
        <dbReference type="ARBA" id="ARBA00023163"/>
    </source>
</evidence>
<dbReference type="SMART" id="SM00342">
    <property type="entry name" value="HTH_ARAC"/>
    <property type="match status" value="1"/>
</dbReference>
<feature type="modified residue" description="4-aspartylphosphate" evidence="8">
    <location>
        <position position="56"/>
    </location>
</feature>
<keyword evidence="2" id="KW-0963">Cytoplasm</keyword>
<dbReference type="PROSITE" id="PS00041">
    <property type="entry name" value="HTH_ARAC_FAMILY_1"/>
    <property type="match status" value="1"/>
</dbReference>
<organism evidence="11 12">
    <name type="scientific">Neobacillus cucumis</name>
    <dbReference type="NCBI Taxonomy" id="1740721"/>
    <lineage>
        <taxon>Bacteria</taxon>
        <taxon>Bacillati</taxon>
        <taxon>Bacillota</taxon>
        <taxon>Bacilli</taxon>
        <taxon>Bacillales</taxon>
        <taxon>Bacillaceae</taxon>
        <taxon>Neobacillus</taxon>
    </lineage>
</organism>
<evidence type="ECO:0000256" key="8">
    <source>
        <dbReference type="PROSITE-ProRule" id="PRU00169"/>
    </source>
</evidence>
<keyword evidence="12" id="KW-1185">Reference proteome</keyword>
<reference evidence="11 12" key="1">
    <citation type="submission" date="2017-11" db="EMBL/GenBank/DDBJ databases">
        <title>Comparitive Functional Genomics of Dry Heat Resistant strains isolated from the Viking Spacecraft.</title>
        <authorList>
            <person name="Seuylemezian A."/>
            <person name="Cooper K."/>
            <person name="Vaishampayan P."/>
        </authorList>
    </citation>
    <scope>NUCLEOTIDE SEQUENCE [LARGE SCALE GENOMIC DNA]</scope>
    <source>
        <strain evidence="11 12">V32-6</strain>
    </source>
</reference>
<dbReference type="PROSITE" id="PS50110">
    <property type="entry name" value="RESPONSE_REGULATORY"/>
    <property type="match status" value="1"/>
</dbReference>
<dbReference type="InterPro" id="IPR011006">
    <property type="entry name" value="CheY-like_superfamily"/>
</dbReference>
<dbReference type="InterPro" id="IPR051552">
    <property type="entry name" value="HptR"/>
</dbReference>
<accession>A0A2N5HVT5</accession>
<proteinExistence type="predicted"/>
<dbReference type="GO" id="GO:0000160">
    <property type="term" value="P:phosphorelay signal transduction system"/>
    <property type="evidence" value="ECO:0007669"/>
    <property type="project" value="UniProtKB-KW"/>
</dbReference>
<dbReference type="SMART" id="SM00448">
    <property type="entry name" value="REC"/>
    <property type="match status" value="1"/>
</dbReference>
<keyword evidence="5" id="KW-0805">Transcription regulation</keyword>
<dbReference type="PRINTS" id="PR00032">
    <property type="entry name" value="HTHARAC"/>
</dbReference>
<comment type="caution">
    <text evidence="11">The sequence shown here is derived from an EMBL/GenBank/DDBJ whole genome shotgun (WGS) entry which is preliminary data.</text>
</comment>
<dbReference type="Gene3D" id="1.10.10.60">
    <property type="entry name" value="Homeodomain-like"/>
    <property type="match status" value="2"/>
</dbReference>
<dbReference type="CDD" id="cd17536">
    <property type="entry name" value="REC_YesN-like"/>
    <property type="match status" value="1"/>
</dbReference>
<dbReference type="InterPro" id="IPR020449">
    <property type="entry name" value="Tscrpt_reg_AraC-type_HTH"/>
</dbReference>
<dbReference type="PANTHER" id="PTHR42713:SF3">
    <property type="entry name" value="TRANSCRIPTIONAL REGULATORY PROTEIN HPTR"/>
    <property type="match status" value="1"/>
</dbReference>
<dbReference type="AlphaFoldDB" id="A0A2N5HVT5"/>
<sequence>MKINIIVVEDEARVRDSISSYIMELGSPFHLVGCASDGVEAIKLLEKNLTNIVLTDIEMPKMDGLHLIKQISERWPETKTVILSGYDRFEYVRQAMKFGVKDYLLKPIQKEELKGVLVNLSSHLRDHSKKHLSIMTNLEKWDMALIRLETKLFDAIDKGNTEEAKIALHMMLHEINHKVDHDHLRLLPFIVDSFISLRKRLTSFETVPDYFDQEWKKFLATLDPQDSFEIIEHKVCEFVIFCTTKVMECRKQSCPSVLFACQQFLQENYMKEISLQELAAIGGVAPSYLSRLFTKELGINYTDYLNQIRMEKAKELLAIPHIKVLEVASKVGFNNPHYFTRVFKKFTGMTAQEYQLERVGLS</sequence>
<evidence type="ECO:0000259" key="9">
    <source>
        <dbReference type="PROSITE" id="PS01124"/>
    </source>
</evidence>
<comment type="subcellular location">
    <subcellularLocation>
        <location evidence="1">Cytoplasm</location>
    </subcellularLocation>
</comment>
<feature type="domain" description="Response regulatory" evidence="10">
    <location>
        <begin position="4"/>
        <end position="121"/>
    </location>
</feature>
<dbReference type="EMBL" id="PGVE01000012">
    <property type="protein sequence ID" value="PLS09629.1"/>
    <property type="molecule type" value="Genomic_DNA"/>
</dbReference>
<dbReference type="InterPro" id="IPR001789">
    <property type="entry name" value="Sig_transdc_resp-reg_receiver"/>
</dbReference>
<dbReference type="InterPro" id="IPR018060">
    <property type="entry name" value="HTH_AraC"/>
</dbReference>
<evidence type="ECO:0008006" key="13">
    <source>
        <dbReference type="Google" id="ProtNLM"/>
    </source>
</evidence>
<dbReference type="Pfam" id="PF00072">
    <property type="entry name" value="Response_reg"/>
    <property type="match status" value="1"/>
</dbReference>
<dbReference type="PANTHER" id="PTHR42713">
    <property type="entry name" value="HISTIDINE KINASE-RELATED"/>
    <property type="match status" value="1"/>
</dbReference>
<dbReference type="GO" id="GO:0003700">
    <property type="term" value="F:DNA-binding transcription factor activity"/>
    <property type="evidence" value="ECO:0007669"/>
    <property type="project" value="InterPro"/>
</dbReference>
<keyword evidence="7" id="KW-0804">Transcription</keyword>
<evidence type="ECO:0000256" key="2">
    <source>
        <dbReference type="ARBA" id="ARBA00022490"/>
    </source>
</evidence>
<gene>
    <name evidence="11" type="ORF">CVD27_01985</name>
</gene>
<evidence type="ECO:0000256" key="4">
    <source>
        <dbReference type="ARBA" id="ARBA00023012"/>
    </source>
</evidence>
<dbReference type="PROSITE" id="PS01124">
    <property type="entry name" value="HTH_ARAC_FAMILY_2"/>
    <property type="match status" value="1"/>
</dbReference>
<name>A0A2N5HVT5_9BACI</name>
<protein>
    <recommendedName>
        <fullName evidence="13">DNA-binding response regulator</fullName>
    </recommendedName>
</protein>
<evidence type="ECO:0000259" key="10">
    <source>
        <dbReference type="PROSITE" id="PS50110"/>
    </source>
</evidence>
<dbReference type="Gene3D" id="3.40.50.2300">
    <property type="match status" value="1"/>
</dbReference>
<dbReference type="SUPFAM" id="SSF52172">
    <property type="entry name" value="CheY-like"/>
    <property type="match status" value="1"/>
</dbReference>
<evidence type="ECO:0000256" key="5">
    <source>
        <dbReference type="ARBA" id="ARBA00023015"/>
    </source>
</evidence>
<dbReference type="GO" id="GO:0005737">
    <property type="term" value="C:cytoplasm"/>
    <property type="evidence" value="ECO:0007669"/>
    <property type="project" value="UniProtKB-SubCell"/>
</dbReference>
<feature type="domain" description="HTH araC/xylS-type" evidence="9">
    <location>
        <begin position="259"/>
        <end position="357"/>
    </location>
</feature>
<dbReference type="InterPro" id="IPR018062">
    <property type="entry name" value="HTH_AraC-typ_CS"/>
</dbReference>
<keyword evidence="4" id="KW-0902">Two-component regulatory system</keyword>
<evidence type="ECO:0000313" key="12">
    <source>
        <dbReference type="Proteomes" id="UP000234950"/>
    </source>
</evidence>
<evidence type="ECO:0000256" key="1">
    <source>
        <dbReference type="ARBA" id="ARBA00004496"/>
    </source>
</evidence>
<dbReference type="InterPro" id="IPR009057">
    <property type="entry name" value="Homeodomain-like_sf"/>
</dbReference>
<evidence type="ECO:0000256" key="3">
    <source>
        <dbReference type="ARBA" id="ARBA00022553"/>
    </source>
</evidence>
<dbReference type="SUPFAM" id="SSF46689">
    <property type="entry name" value="Homeodomain-like"/>
    <property type="match status" value="2"/>
</dbReference>
<keyword evidence="6" id="KW-0238">DNA-binding</keyword>
<dbReference type="Pfam" id="PF12833">
    <property type="entry name" value="HTH_18"/>
    <property type="match status" value="1"/>
</dbReference>
<evidence type="ECO:0000313" key="11">
    <source>
        <dbReference type="EMBL" id="PLS09629.1"/>
    </source>
</evidence>
<keyword evidence="3 8" id="KW-0597">Phosphoprotein</keyword>